<comment type="catalytic activity">
    <reaction evidence="13">
        <text>3,3'-diiodo-L-thyronine + iodide + A + H(+) = 3,3',5-triiodo-L-thyronine + AH2</text>
        <dbReference type="Rhea" id="RHEA:82571"/>
        <dbReference type="ChEBI" id="CHEBI:13193"/>
        <dbReference type="ChEBI" id="CHEBI:15378"/>
        <dbReference type="ChEBI" id="CHEBI:16382"/>
        <dbReference type="ChEBI" id="CHEBI:17499"/>
        <dbReference type="ChEBI" id="CHEBI:176514"/>
        <dbReference type="ChEBI" id="CHEBI:533015"/>
    </reaction>
    <physiologicalReaction direction="right-to-left" evidence="13">
        <dbReference type="Rhea" id="RHEA:82573"/>
    </physiologicalReaction>
</comment>
<evidence type="ECO:0000256" key="2">
    <source>
        <dbReference type="ARBA" id="ARBA00004639"/>
    </source>
</evidence>
<evidence type="ECO:0000256" key="17">
    <source>
        <dbReference type="ARBA" id="ARBA00093185"/>
    </source>
</evidence>
<evidence type="ECO:0000313" key="28">
    <source>
        <dbReference type="Ensembl" id="ENSPTIP00000016063.1"/>
    </source>
</evidence>
<dbReference type="PANTHER" id="PTHR11781:SF4">
    <property type="entry name" value="THYROXINE 5-DEIODINASE"/>
    <property type="match status" value="1"/>
</dbReference>
<evidence type="ECO:0000256" key="26">
    <source>
        <dbReference type="RuleBase" id="RU000676"/>
    </source>
</evidence>
<sequence>MERESPSLGLASKGQGALGLSSPAQAAVGATRPAAELDSDGEEVPPDDPPVCVSDDNRLCTLASLKAVWHGQKLDFFKQAHEGGPAPNSEVVLPNGFQNQHILDYARGNRPAFQRLVTKYQRDVDFLIIYIEEAHPSDGWVTTDSPYSIPQHRSLEDRVSAAQVLQQGAPSCSLVLDTMANSSSSAYGAYFERLYVVQNGTIMYQGGRGPDGYQVSELRTWLERYDAQLRGGQPRRV</sequence>
<dbReference type="AlphaFoldDB" id="A0A8C9K8N8"/>
<reference evidence="28" key="1">
    <citation type="submission" date="2025-08" db="UniProtKB">
        <authorList>
            <consortium name="Ensembl"/>
        </authorList>
    </citation>
    <scope>IDENTIFICATION</scope>
</reference>
<evidence type="ECO:0000256" key="19">
    <source>
        <dbReference type="ARBA" id="ARBA00093217"/>
    </source>
</evidence>
<comment type="subunit">
    <text evidence="15">Monomer. Homodimer. May undergo minor heretodimerization with DIO1 and DIO2.</text>
</comment>
<comment type="catalytic activity">
    <reaction evidence="22">
        <text>3'-iodo-L-thyronine + iodide + A + H(+) = 3,3'-diiodo-L-thyronine + AH2</text>
        <dbReference type="Rhea" id="RHEA:83779"/>
        <dbReference type="ChEBI" id="CHEBI:13193"/>
        <dbReference type="ChEBI" id="CHEBI:15378"/>
        <dbReference type="ChEBI" id="CHEBI:16382"/>
        <dbReference type="ChEBI" id="CHEBI:17499"/>
        <dbReference type="ChEBI" id="CHEBI:176514"/>
        <dbReference type="ChEBI" id="CHEBI:232695"/>
    </reaction>
    <physiologicalReaction direction="right-to-left" evidence="22">
        <dbReference type="Rhea" id="RHEA:83781"/>
    </physiologicalReaction>
</comment>
<evidence type="ECO:0000256" key="23">
    <source>
        <dbReference type="ARBA" id="ARBA00093262"/>
    </source>
</evidence>
<dbReference type="GO" id="GO:0097474">
    <property type="term" value="P:retinal cone cell apoptotic process"/>
    <property type="evidence" value="ECO:0007669"/>
    <property type="project" value="Ensembl"/>
</dbReference>
<evidence type="ECO:0000256" key="4">
    <source>
        <dbReference type="ARBA" id="ARBA00022475"/>
    </source>
</evidence>
<accession>A0A8C9K8N8</accession>
<comment type="catalytic activity">
    <reaction evidence="19">
        <text>L-thyronine + iodide + A + H(+) = 3-iodo-L-thyronine + AH2</text>
        <dbReference type="Rhea" id="RHEA:83771"/>
        <dbReference type="ChEBI" id="CHEBI:13193"/>
        <dbReference type="ChEBI" id="CHEBI:15378"/>
        <dbReference type="ChEBI" id="CHEBI:16382"/>
        <dbReference type="ChEBI" id="CHEBI:17499"/>
        <dbReference type="ChEBI" id="CHEBI:232627"/>
        <dbReference type="ChEBI" id="CHEBI:233333"/>
    </reaction>
    <physiologicalReaction direction="right-to-left" evidence="19">
        <dbReference type="Rhea" id="RHEA:83773"/>
    </physiologicalReaction>
</comment>
<dbReference type="GO" id="GO:0040018">
    <property type="term" value="P:positive regulation of multicellular organism growth"/>
    <property type="evidence" value="ECO:0007669"/>
    <property type="project" value="Ensembl"/>
</dbReference>
<evidence type="ECO:0000256" key="12">
    <source>
        <dbReference type="ARBA" id="ARBA00023136"/>
    </source>
</evidence>
<comment type="similarity">
    <text evidence="3 26">Belongs to the iodothyronine deiodinase family.</text>
</comment>
<dbReference type="GO" id="GO:0010008">
    <property type="term" value="C:endosome membrane"/>
    <property type="evidence" value="ECO:0007669"/>
    <property type="project" value="UniProtKB-SubCell"/>
</dbReference>
<dbReference type="GO" id="GO:0005886">
    <property type="term" value="C:plasma membrane"/>
    <property type="evidence" value="ECO:0007669"/>
    <property type="project" value="UniProtKB-SubCell"/>
</dbReference>
<evidence type="ECO:0000256" key="1">
    <source>
        <dbReference type="ARBA" id="ARBA00004401"/>
    </source>
</evidence>
<reference evidence="28" key="2">
    <citation type="submission" date="2025-09" db="UniProtKB">
        <authorList>
            <consortium name="Ensembl"/>
        </authorList>
    </citation>
    <scope>IDENTIFICATION</scope>
</reference>
<comment type="catalytic activity">
    <reaction evidence="17">
        <text>3-iodothyronamine + iodide + A + H(+) = 3,5-diiodothyronamine + AH2</text>
        <dbReference type="Rhea" id="RHEA:83823"/>
        <dbReference type="ChEBI" id="CHEBI:13193"/>
        <dbReference type="ChEBI" id="CHEBI:15378"/>
        <dbReference type="ChEBI" id="CHEBI:16382"/>
        <dbReference type="ChEBI" id="CHEBI:17499"/>
        <dbReference type="ChEBI" id="CHEBI:231647"/>
        <dbReference type="ChEBI" id="CHEBI:233340"/>
    </reaction>
    <physiologicalReaction direction="right-to-left" evidence="17">
        <dbReference type="Rhea" id="RHEA:83825"/>
    </physiologicalReaction>
</comment>
<evidence type="ECO:0000256" key="22">
    <source>
        <dbReference type="ARBA" id="ARBA00093252"/>
    </source>
</evidence>
<proteinExistence type="inferred from homology"/>
<evidence type="ECO:0000256" key="8">
    <source>
        <dbReference type="ARBA" id="ARBA00022933"/>
    </source>
</evidence>
<evidence type="ECO:0000256" key="18">
    <source>
        <dbReference type="ARBA" id="ARBA00093211"/>
    </source>
</evidence>
<evidence type="ECO:0000256" key="13">
    <source>
        <dbReference type="ARBA" id="ARBA00050376"/>
    </source>
</evidence>
<organism evidence="28 29">
    <name type="scientific">Panthera tigris altaica</name>
    <name type="common">Siberian tiger</name>
    <dbReference type="NCBI Taxonomy" id="74533"/>
    <lineage>
        <taxon>Eukaryota</taxon>
        <taxon>Metazoa</taxon>
        <taxon>Chordata</taxon>
        <taxon>Craniata</taxon>
        <taxon>Vertebrata</taxon>
        <taxon>Euteleostomi</taxon>
        <taxon>Mammalia</taxon>
        <taxon>Eutheria</taxon>
        <taxon>Laurasiatheria</taxon>
        <taxon>Carnivora</taxon>
        <taxon>Feliformia</taxon>
        <taxon>Felidae</taxon>
        <taxon>Pantherinae</taxon>
        <taxon>Panthera</taxon>
    </lineage>
</organism>
<comment type="catalytic activity">
    <reaction evidence="14">
        <text>3,3',5'-triiodo-L-thyronine + iodide + A + H(+) = L-thyroxine + AH2</text>
        <dbReference type="Rhea" id="RHEA:18897"/>
        <dbReference type="ChEBI" id="CHEBI:13193"/>
        <dbReference type="ChEBI" id="CHEBI:15378"/>
        <dbReference type="ChEBI" id="CHEBI:16382"/>
        <dbReference type="ChEBI" id="CHEBI:17499"/>
        <dbReference type="ChEBI" id="CHEBI:57261"/>
        <dbReference type="ChEBI" id="CHEBI:58448"/>
        <dbReference type="EC" id="1.21.99.3"/>
    </reaction>
    <physiologicalReaction direction="right-to-left" evidence="14">
        <dbReference type="Rhea" id="RHEA:18899"/>
    </physiologicalReaction>
</comment>
<evidence type="ECO:0000256" key="20">
    <source>
        <dbReference type="ARBA" id="ARBA00093239"/>
    </source>
</evidence>
<comment type="catalytic activity">
    <reaction evidence="23">
        <text>3',5'-diiodo-L-thyronine + iodide + A + H(+) = 3,3',5'-triiodo-L-thyronine + AH2</text>
        <dbReference type="Rhea" id="RHEA:83775"/>
        <dbReference type="ChEBI" id="CHEBI:13193"/>
        <dbReference type="ChEBI" id="CHEBI:15378"/>
        <dbReference type="ChEBI" id="CHEBI:16382"/>
        <dbReference type="ChEBI" id="CHEBI:17499"/>
        <dbReference type="ChEBI" id="CHEBI:57261"/>
        <dbReference type="ChEBI" id="CHEBI:195762"/>
    </reaction>
    <physiologicalReaction direction="right-to-left" evidence="23">
        <dbReference type="Rhea" id="RHEA:83777"/>
    </physiologicalReaction>
</comment>
<evidence type="ECO:0000256" key="25">
    <source>
        <dbReference type="ARBA" id="ARBA00093272"/>
    </source>
</evidence>
<keyword evidence="12" id="KW-0472">Membrane</keyword>
<evidence type="ECO:0000256" key="9">
    <source>
        <dbReference type="ARBA" id="ARBA00022968"/>
    </source>
</evidence>
<gene>
    <name evidence="28" type="primary">DIO3</name>
</gene>
<dbReference type="GO" id="GO:0042446">
    <property type="term" value="P:hormone biosynthetic process"/>
    <property type="evidence" value="ECO:0007669"/>
    <property type="project" value="UniProtKB-KW"/>
</dbReference>
<evidence type="ECO:0000256" key="10">
    <source>
        <dbReference type="ARBA" id="ARBA00022989"/>
    </source>
</evidence>
<dbReference type="Ensembl" id="ENSPTIT00000020221.1">
    <property type="protein sequence ID" value="ENSPTIP00000016063.1"/>
    <property type="gene ID" value="ENSPTIG00000014966.1"/>
</dbReference>
<evidence type="ECO:0000256" key="3">
    <source>
        <dbReference type="ARBA" id="ARBA00010153"/>
    </source>
</evidence>
<comment type="catalytic activity">
    <reaction evidence="25">
        <text>thyronamine + iodide + A + H(+) = 3-iodothyronamine + AH2</text>
        <dbReference type="Rhea" id="RHEA:83819"/>
        <dbReference type="ChEBI" id="CHEBI:13193"/>
        <dbReference type="ChEBI" id="CHEBI:15378"/>
        <dbReference type="ChEBI" id="CHEBI:16382"/>
        <dbReference type="ChEBI" id="CHEBI:17499"/>
        <dbReference type="ChEBI" id="CHEBI:231647"/>
        <dbReference type="ChEBI" id="CHEBI:233334"/>
    </reaction>
    <physiologicalReaction direction="right-to-left" evidence="25">
        <dbReference type="Rhea" id="RHEA:83821"/>
    </physiologicalReaction>
</comment>
<feature type="region of interest" description="Disordered" evidence="27">
    <location>
        <begin position="1"/>
        <end position="50"/>
    </location>
</feature>
<dbReference type="GO" id="GO:0033798">
    <property type="term" value="F:thyroxine 5-deiodinase activity"/>
    <property type="evidence" value="ECO:0007669"/>
    <property type="project" value="UniProtKB-EC"/>
</dbReference>
<comment type="catalytic activity">
    <reaction evidence="24">
        <text>3-iodo-L-thyronine + iodide + A + H(+) = 3,5-diiodo-L-thyronine + AH2</text>
        <dbReference type="Rhea" id="RHEA:82895"/>
        <dbReference type="ChEBI" id="CHEBI:13193"/>
        <dbReference type="ChEBI" id="CHEBI:15378"/>
        <dbReference type="ChEBI" id="CHEBI:16382"/>
        <dbReference type="ChEBI" id="CHEBI:17499"/>
        <dbReference type="ChEBI" id="CHEBI:232626"/>
        <dbReference type="ChEBI" id="CHEBI:232627"/>
    </reaction>
    <physiologicalReaction direction="right-to-left" evidence="24">
        <dbReference type="Rhea" id="RHEA:82897"/>
    </physiologicalReaction>
</comment>
<keyword evidence="5 26" id="KW-0893">Thyroid hormones biosynthesis</keyword>
<comment type="subcellular location">
    <subcellularLocation>
        <location evidence="1">Cell membrane</location>
        <topology evidence="1">Single-pass type II membrane protein</topology>
    </subcellularLocation>
    <subcellularLocation>
        <location evidence="2">Endosome membrane</location>
        <topology evidence="2">Single-pass type II membrane protein</topology>
    </subcellularLocation>
</comment>
<evidence type="ECO:0000256" key="24">
    <source>
        <dbReference type="ARBA" id="ARBA00093269"/>
    </source>
</evidence>
<evidence type="ECO:0000313" key="29">
    <source>
        <dbReference type="Proteomes" id="UP000675900"/>
    </source>
</evidence>
<evidence type="ECO:0000256" key="6">
    <source>
        <dbReference type="ARBA" id="ARBA00022692"/>
    </source>
</evidence>
<keyword evidence="10" id="KW-1133">Transmembrane helix</keyword>
<comment type="catalytic activity">
    <reaction evidence="16">
        <text>3'-iodothyronamine + iodide + A + H(+) = 3,3'-diiodothyronamine + AH2</text>
        <dbReference type="Rhea" id="RHEA:83815"/>
        <dbReference type="ChEBI" id="CHEBI:13193"/>
        <dbReference type="ChEBI" id="CHEBI:15378"/>
        <dbReference type="ChEBI" id="CHEBI:16382"/>
        <dbReference type="ChEBI" id="CHEBI:17499"/>
        <dbReference type="ChEBI" id="CHEBI:233339"/>
        <dbReference type="ChEBI" id="CHEBI:233341"/>
    </reaction>
    <physiologicalReaction direction="right-to-left" evidence="16">
        <dbReference type="Rhea" id="RHEA:83817"/>
    </physiologicalReaction>
</comment>
<dbReference type="Proteomes" id="UP000675900">
    <property type="component" value="Unassembled WGS sequence"/>
</dbReference>
<evidence type="ECO:0000256" key="27">
    <source>
        <dbReference type="SAM" id="MobiDB-lite"/>
    </source>
</evidence>
<dbReference type="PANTHER" id="PTHR11781">
    <property type="entry name" value="IODOTHYRONINE DEIODINASE"/>
    <property type="match status" value="1"/>
</dbReference>
<keyword evidence="11 26" id="KW-0560">Oxidoreductase</keyword>
<keyword evidence="6" id="KW-0812">Transmembrane</keyword>
<comment type="function">
    <text evidence="26">Responsible for the deiodination of T4 (3,5,3',5'-tetraiodothyronine).</text>
</comment>
<dbReference type="Pfam" id="PF00837">
    <property type="entry name" value="T4_deiodinase"/>
    <property type="match status" value="1"/>
</dbReference>
<evidence type="ECO:0000256" key="14">
    <source>
        <dbReference type="ARBA" id="ARBA00051947"/>
    </source>
</evidence>
<comment type="catalytic activity">
    <reaction evidence="18">
        <text>3,3'-diiodothyronamine + iodide + A + H(+) = 3,3',5-triiodothyronamine + AH2</text>
        <dbReference type="Rhea" id="RHEA:83811"/>
        <dbReference type="ChEBI" id="CHEBI:13193"/>
        <dbReference type="ChEBI" id="CHEBI:15378"/>
        <dbReference type="ChEBI" id="CHEBI:16382"/>
        <dbReference type="ChEBI" id="CHEBI:17499"/>
        <dbReference type="ChEBI" id="CHEBI:233341"/>
        <dbReference type="ChEBI" id="CHEBI:233426"/>
    </reaction>
    <physiologicalReaction direction="right-to-left" evidence="18">
        <dbReference type="Rhea" id="RHEA:83813"/>
    </physiologicalReaction>
</comment>
<keyword evidence="8 26" id="KW-0712">Selenocysteine</keyword>
<keyword evidence="4" id="KW-1003">Cell membrane</keyword>
<evidence type="ECO:0000256" key="21">
    <source>
        <dbReference type="ARBA" id="ARBA00093249"/>
    </source>
</evidence>
<comment type="catalytic activity">
    <reaction evidence="20">
        <text>3,3',5'-triiodothyronamine + iodide + A + H(+) = 3,3',5,5'-tetraiodothyronamine + AH2</text>
        <dbReference type="Rhea" id="RHEA:83807"/>
        <dbReference type="ChEBI" id="CHEBI:13193"/>
        <dbReference type="ChEBI" id="CHEBI:15378"/>
        <dbReference type="ChEBI" id="CHEBI:16382"/>
        <dbReference type="ChEBI" id="CHEBI:17499"/>
        <dbReference type="ChEBI" id="CHEBI:233343"/>
        <dbReference type="ChEBI" id="CHEBI:233344"/>
    </reaction>
    <physiologicalReaction direction="right-to-left" evidence="20">
        <dbReference type="Rhea" id="RHEA:83809"/>
    </physiologicalReaction>
</comment>
<evidence type="ECO:0000256" key="5">
    <source>
        <dbReference type="ARBA" id="ARBA00022534"/>
    </source>
</evidence>
<evidence type="ECO:0000256" key="16">
    <source>
        <dbReference type="ARBA" id="ARBA00093180"/>
    </source>
</evidence>
<dbReference type="Gene3D" id="3.40.30.10">
    <property type="entry name" value="Glutaredoxin"/>
    <property type="match status" value="1"/>
</dbReference>
<name>A0A8C9K8N8_PANTA</name>
<protein>
    <recommendedName>
        <fullName evidence="26">Iodothyronine deiodinase</fullName>
    </recommendedName>
</protein>
<evidence type="ECO:0000256" key="11">
    <source>
        <dbReference type="ARBA" id="ARBA00023002"/>
    </source>
</evidence>
<dbReference type="FunFam" id="3.40.30.10:FF:000239">
    <property type="entry name" value="Iodothyronine deiodinase"/>
    <property type="match status" value="1"/>
</dbReference>
<keyword evidence="29" id="KW-1185">Reference proteome</keyword>
<dbReference type="GO" id="GO:0046549">
    <property type="term" value="P:retinal cone cell development"/>
    <property type="evidence" value="ECO:0007669"/>
    <property type="project" value="Ensembl"/>
</dbReference>
<comment type="catalytic activity">
    <reaction evidence="21">
        <text>3',5'-diiodothyronamine + iodide + A + H(+) = 3,3',5'-triiodothyronamine + AH2</text>
        <dbReference type="Rhea" id="RHEA:83799"/>
        <dbReference type="ChEBI" id="CHEBI:13193"/>
        <dbReference type="ChEBI" id="CHEBI:15378"/>
        <dbReference type="ChEBI" id="CHEBI:16382"/>
        <dbReference type="ChEBI" id="CHEBI:17499"/>
        <dbReference type="ChEBI" id="CHEBI:233342"/>
        <dbReference type="ChEBI" id="CHEBI:233343"/>
    </reaction>
    <physiologicalReaction direction="right-to-left" evidence="21">
        <dbReference type="Rhea" id="RHEA:83801"/>
    </physiologicalReaction>
</comment>
<evidence type="ECO:0000256" key="7">
    <source>
        <dbReference type="ARBA" id="ARBA00022753"/>
    </source>
</evidence>
<keyword evidence="9" id="KW-0735">Signal-anchor</keyword>
<keyword evidence="7" id="KW-0967">Endosome</keyword>
<dbReference type="InterPro" id="IPR000643">
    <property type="entry name" value="Iodothyronine_deiodinase"/>
</dbReference>
<feature type="compositionally biased region" description="Acidic residues" evidence="27">
    <location>
        <begin position="37"/>
        <end position="46"/>
    </location>
</feature>
<dbReference type="GO" id="GO:0004800">
    <property type="term" value="F:thyroxine 5'-deiodinase activity"/>
    <property type="evidence" value="ECO:0007669"/>
    <property type="project" value="Ensembl"/>
</dbReference>
<dbReference type="GO" id="GO:0042404">
    <property type="term" value="P:thyroid hormone catabolic process"/>
    <property type="evidence" value="ECO:0007669"/>
    <property type="project" value="Ensembl"/>
</dbReference>
<dbReference type="GeneTree" id="ENSGT00940000154482"/>
<evidence type="ECO:0000256" key="15">
    <source>
        <dbReference type="ARBA" id="ARBA00065768"/>
    </source>
</evidence>